<proteinExistence type="predicted"/>
<dbReference type="Proteomes" id="UP000176558">
    <property type="component" value="Unassembled WGS sequence"/>
</dbReference>
<gene>
    <name evidence="2" type="ORF">A3G99_02730</name>
</gene>
<evidence type="ECO:0000259" key="1">
    <source>
        <dbReference type="Pfam" id="PF01471"/>
    </source>
</evidence>
<dbReference type="EMBL" id="MHWT01000024">
    <property type="protein sequence ID" value="OHB11974.1"/>
    <property type="molecule type" value="Genomic_DNA"/>
</dbReference>
<feature type="domain" description="Peptidoglycan binding-like" evidence="1">
    <location>
        <begin position="29"/>
        <end position="80"/>
    </location>
</feature>
<dbReference type="Pfam" id="PF01471">
    <property type="entry name" value="PG_binding_1"/>
    <property type="match status" value="1"/>
</dbReference>
<name>A0A1G2URF9_9BACT</name>
<accession>A0A1G2URF9</accession>
<dbReference type="InterPro" id="IPR036365">
    <property type="entry name" value="PGBD-like_sf"/>
</dbReference>
<dbReference type="SUPFAM" id="SSF47090">
    <property type="entry name" value="PGBD-like"/>
    <property type="match status" value="1"/>
</dbReference>
<protein>
    <recommendedName>
        <fullName evidence="1">Peptidoglycan binding-like domain-containing protein</fullName>
    </recommendedName>
</protein>
<dbReference type="Gene3D" id="1.10.101.10">
    <property type="entry name" value="PGBD-like superfamily/PGBD"/>
    <property type="match status" value="1"/>
</dbReference>
<organism evidence="2 3">
    <name type="scientific">Candidatus Zambryskibacteria bacterium RIFCSPLOWO2_12_FULL_39_23</name>
    <dbReference type="NCBI Taxonomy" id="1802776"/>
    <lineage>
        <taxon>Bacteria</taxon>
        <taxon>Candidatus Zambryskiibacteriota</taxon>
    </lineage>
</organism>
<sequence length="114" mass="12176">MIAFLPVKTGAATNIPLCEITRSLKSGDSGEDIRCLQRFLNWSGYTLAATGPGSVGSESAYFGPLTANALIKWQNANAFQVLTPIGLTAGTGFWGPMSFNWYVSIVRNQLGLTS</sequence>
<evidence type="ECO:0000313" key="2">
    <source>
        <dbReference type="EMBL" id="OHB11974.1"/>
    </source>
</evidence>
<dbReference type="InterPro" id="IPR002477">
    <property type="entry name" value="Peptidoglycan-bd-like"/>
</dbReference>
<dbReference type="AlphaFoldDB" id="A0A1G2URF9"/>
<comment type="caution">
    <text evidence="2">The sequence shown here is derived from an EMBL/GenBank/DDBJ whole genome shotgun (WGS) entry which is preliminary data.</text>
</comment>
<reference evidence="2 3" key="1">
    <citation type="journal article" date="2016" name="Nat. Commun.">
        <title>Thousands of microbial genomes shed light on interconnected biogeochemical processes in an aquifer system.</title>
        <authorList>
            <person name="Anantharaman K."/>
            <person name="Brown C.T."/>
            <person name="Hug L.A."/>
            <person name="Sharon I."/>
            <person name="Castelle C.J."/>
            <person name="Probst A.J."/>
            <person name="Thomas B.C."/>
            <person name="Singh A."/>
            <person name="Wilkins M.J."/>
            <person name="Karaoz U."/>
            <person name="Brodie E.L."/>
            <person name="Williams K.H."/>
            <person name="Hubbard S.S."/>
            <person name="Banfield J.F."/>
        </authorList>
    </citation>
    <scope>NUCLEOTIDE SEQUENCE [LARGE SCALE GENOMIC DNA]</scope>
</reference>
<dbReference type="InterPro" id="IPR036366">
    <property type="entry name" value="PGBDSf"/>
</dbReference>
<evidence type="ECO:0000313" key="3">
    <source>
        <dbReference type="Proteomes" id="UP000176558"/>
    </source>
</evidence>